<organism evidence="2 3">
    <name type="scientific">Leeuwenhoekiella palythoae</name>
    <dbReference type="NCBI Taxonomy" id="573501"/>
    <lineage>
        <taxon>Bacteria</taxon>
        <taxon>Pseudomonadati</taxon>
        <taxon>Bacteroidota</taxon>
        <taxon>Flavobacteriia</taxon>
        <taxon>Flavobacteriales</taxon>
        <taxon>Flavobacteriaceae</taxon>
        <taxon>Leeuwenhoekiella</taxon>
    </lineage>
</organism>
<dbReference type="EMBL" id="FQXT01000006">
    <property type="protein sequence ID" value="SHI24872.1"/>
    <property type="molecule type" value="Genomic_DNA"/>
</dbReference>
<dbReference type="Proteomes" id="UP000290037">
    <property type="component" value="Unassembled WGS sequence"/>
</dbReference>
<dbReference type="STRING" id="573501.SAMN04487999_3213"/>
<gene>
    <name evidence="1" type="ORF">DSM01_3255</name>
    <name evidence="2" type="ORF">SAMN04487999_3213</name>
</gene>
<keyword evidence="4" id="KW-1185">Reference proteome</keyword>
<evidence type="ECO:0000313" key="3">
    <source>
        <dbReference type="Proteomes" id="UP000184240"/>
    </source>
</evidence>
<evidence type="ECO:0000313" key="1">
    <source>
        <dbReference type="EMBL" id="RXG26937.1"/>
    </source>
</evidence>
<reference evidence="3" key="2">
    <citation type="submission" date="2016-11" db="EMBL/GenBank/DDBJ databases">
        <authorList>
            <person name="Varghese N."/>
            <person name="Submissions S."/>
        </authorList>
    </citation>
    <scope>NUCLEOTIDE SEQUENCE [LARGE SCALE GENOMIC DNA]</scope>
    <source>
        <strain evidence="3">DSM 19859</strain>
    </source>
</reference>
<dbReference type="AlphaFoldDB" id="A0A1M5ZL43"/>
<proteinExistence type="predicted"/>
<evidence type="ECO:0008006" key="5">
    <source>
        <dbReference type="Google" id="ProtNLM"/>
    </source>
</evidence>
<sequence length="177" mass="20269">MKSKQPQSNPVRHWLKTNFQFRGKPRSIKAFGGANKICLGLFLLVSFFGYSQKNIIWQDLAQVNFEEKYFETYGEYFLYPHFEDSLKAMEGKQVTITGFFLNIDPENDIYILSKSPMASCFFCGAAGPETAIELQFDNPSKYRTDDVVTVTGVLNLNADDINHFNYILTDCTVKRAK</sequence>
<dbReference type="Gene3D" id="2.40.50.870">
    <property type="entry name" value="Protein of unknown function (DUF3299)"/>
    <property type="match status" value="1"/>
</dbReference>
<name>A0A1M5ZL43_9FLAO</name>
<protein>
    <recommendedName>
        <fullName evidence="5">DUF3299 domain-containing protein</fullName>
    </recommendedName>
</protein>
<dbReference type="EMBL" id="QOVN01000010">
    <property type="protein sequence ID" value="RXG26937.1"/>
    <property type="molecule type" value="Genomic_DNA"/>
</dbReference>
<evidence type="ECO:0000313" key="2">
    <source>
        <dbReference type="EMBL" id="SHI24872.1"/>
    </source>
</evidence>
<evidence type="ECO:0000313" key="4">
    <source>
        <dbReference type="Proteomes" id="UP000290037"/>
    </source>
</evidence>
<dbReference type="Proteomes" id="UP000184240">
    <property type="component" value="Unassembled WGS sequence"/>
</dbReference>
<accession>A0A1M5ZL43</accession>
<dbReference type="RefSeq" id="WP_233430663.1">
    <property type="nucleotide sequence ID" value="NZ_FQXT01000006.1"/>
</dbReference>
<reference evidence="1 4" key="3">
    <citation type="submission" date="2018-07" db="EMBL/GenBank/DDBJ databases">
        <title>Leeuwenhoekiella genomics.</title>
        <authorList>
            <person name="Tahon G."/>
            <person name="Willems A."/>
        </authorList>
    </citation>
    <scope>NUCLEOTIDE SEQUENCE [LARGE SCALE GENOMIC DNA]</scope>
    <source>
        <strain evidence="1 4">LMG 24856</strain>
    </source>
</reference>
<reference evidence="2" key="1">
    <citation type="submission" date="2016-11" db="EMBL/GenBank/DDBJ databases">
        <authorList>
            <person name="Jaros S."/>
            <person name="Januszkiewicz K."/>
            <person name="Wedrychowicz H."/>
        </authorList>
    </citation>
    <scope>NUCLEOTIDE SEQUENCE [LARGE SCALE GENOMIC DNA]</scope>
    <source>
        <strain evidence="2">DSM 19859</strain>
    </source>
</reference>